<evidence type="ECO:0000313" key="1">
    <source>
        <dbReference type="EMBL" id="SDG16229.1"/>
    </source>
</evidence>
<sequence length="103" mass="11123">MNELYAWLNEQNGGIRTYGEFHAKAQQLAREDAENAAVLALLGRIAARFVSRYEGEPLPVDSASKAIAQFRDLVATAISVRTGADAEKLAFANRIATTDLLAG</sequence>
<proteinExistence type="predicted"/>
<gene>
    <name evidence="1" type="ORF">SAMN04487974_101221</name>
</gene>
<evidence type="ECO:0000313" key="2">
    <source>
        <dbReference type="Proteomes" id="UP000199495"/>
    </source>
</evidence>
<dbReference type="OrthoDB" id="7354890at2"/>
<organism evidence="1 2">
    <name type="scientific">Pelagibacterium luteolum</name>
    <dbReference type="NCBI Taxonomy" id="440168"/>
    <lineage>
        <taxon>Bacteria</taxon>
        <taxon>Pseudomonadati</taxon>
        <taxon>Pseudomonadota</taxon>
        <taxon>Alphaproteobacteria</taxon>
        <taxon>Hyphomicrobiales</taxon>
        <taxon>Devosiaceae</taxon>
        <taxon>Pelagibacterium</taxon>
    </lineage>
</organism>
<keyword evidence="2" id="KW-1185">Reference proteome</keyword>
<dbReference type="Proteomes" id="UP000199495">
    <property type="component" value="Unassembled WGS sequence"/>
</dbReference>
<accession>A0A1G7S186</accession>
<protein>
    <submittedName>
        <fullName evidence="1">Uncharacterized protein</fullName>
    </submittedName>
</protein>
<dbReference type="EMBL" id="FNCS01000001">
    <property type="protein sequence ID" value="SDG16229.1"/>
    <property type="molecule type" value="Genomic_DNA"/>
</dbReference>
<dbReference type="STRING" id="440168.SAMN04487974_101221"/>
<dbReference type="RefSeq" id="WP_090589968.1">
    <property type="nucleotide sequence ID" value="NZ_FNCS01000001.1"/>
</dbReference>
<name>A0A1G7S186_9HYPH</name>
<dbReference type="AlphaFoldDB" id="A0A1G7S186"/>
<reference evidence="1 2" key="1">
    <citation type="submission" date="2016-10" db="EMBL/GenBank/DDBJ databases">
        <authorList>
            <person name="de Groot N.N."/>
        </authorList>
    </citation>
    <scope>NUCLEOTIDE SEQUENCE [LARGE SCALE GENOMIC DNA]</scope>
    <source>
        <strain evidence="1 2">CGMCC 1.10267</strain>
    </source>
</reference>